<evidence type="ECO:0000256" key="1">
    <source>
        <dbReference type="SAM" id="MobiDB-lite"/>
    </source>
</evidence>
<accession>A0A0A9CZA0</accession>
<protein>
    <submittedName>
        <fullName evidence="2">Uncharacterized protein</fullName>
    </submittedName>
</protein>
<feature type="region of interest" description="Disordered" evidence="1">
    <location>
        <begin position="152"/>
        <end position="187"/>
    </location>
</feature>
<reference evidence="2" key="1">
    <citation type="submission" date="2014-09" db="EMBL/GenBank/DDBJ databases">
        <authorList>
            <person name="Magalhaes I.L.F."/>
            <person name="Oliveira U."/>
            <person name="Santos F.R."/>
            <person name="Vidigal T.H.D.A."/>
            <person name="Brescovit A.D."/>
            <person name="Santos A.J."/>
        </authorList>
    </citation>
    <scope>NUCLEOTIDE SEQUENCE</scope>
    <source>
        <tissue evidence="2">Shoot tissue taken approximately 20 cm above the soil surface</tissue>
    </source>
</reference>
<sequence>MHVVLLPFPAQGHFAAFLSLGGRHSCLHPAQRGRAPRQLLGGGCAVPPVPRAALRARGARPARGSRVRRRRPRPPLPRALRGHRVALDPRRLRRLPGRRLRRRGRCRGCRCRRRRPLPGLDHWRRAPARRQARILRVLRRVRQRGVPLALEPPAAPARAGRRRVLPAGSPGGHRLPLAAPEAPPRRRRHRLVVGLPSPADIARL</sequence>
<feature type="region of interest" description="Disordered" evidence="1">
    <location>
        <begin position="55"/>
        <end position="80"/>
    </location>
</feature>
<feature type="compositionally biased region" description="Basic residues" evidence="1">
    <location>
        <begin position="57"/>
        <end position="73"/>
    </location>
</feature>
<dbReference type="EMBL" id="GBRH01218127">
    <property type="protein sequence ID" value="JAD79768.1"/>
    <property type="molecule type" value="Transcribed_RNA"/>
</dbReference>
<evidence type="ECO:0000313" key="2">
    <source>
        <dbReference type="EMBL" id="JAD79768.1"/>
    </source>
</evidence>
<reference evidence="2" key="2">
    <citation type="journal article" date="2015" name="Data Brief">
        <title>Shoot transcriptome of the giant reed, Arundo donax.</title>
        <authorList>
            <person name="Barrero R.A."/>
            <person name="Guerrero F.D."/>
            <person name="Moolhuijzen P."/>
            <person name="Goolsby J.A."/>
            <person name="Tidwell J."/>
            <person name="Bellgard S.E."/>
            <person name="Bellgard M.I."/>
        </authorList>
    </citation>
    <scope>NUCLEOTIDE SEQUENCE</scope>
    <source>
        <tissue evidence="2">Shoot tissue taken approximately 20 cm above the soil surface</tissue>
    </source>
</reference>
<dbReference type="AlphaFoldDB" id="A0A0A9CZA0"/>
<feature type="compositionally biased region" description="Low complexity" evidence="1">
    <location>
        <begin position="165"/>
        <end position="180"/>
    </location>
</feature>
<name>A0A0A9CZA0_ARUDO</name>
<proteinExistence type="predicted"/>
<organism evidence="2">
    <name type="scientific">Arundo donax</name>
    <name type="common">Giant reed</name>
    <name type="synonym">Donax arundinaceus</name>
    <dbReference type="NCBI Taxonomy" id="35708"/>
    <lineage>
        <taxon>Eukaryota</taxon>
        <taxon>Viridiplantae</taxon>
        <taxon>Streptophyta</taxon>
        <taxon>Embryophyta</taxon>
        <taxon>Tracheophyta</taxon>
        <taxon>Spermatophyta</taxon>
        <taxon>Magnoliopsida</taxon>
        <taxon>Liliopsida</taxon>
        <taxon>Poales</taxon>
        <taxon>Poaceae</taxon>
        <taxon>PACMAD clade</taxon>
        <taxon>Arundinoideae</taxon>
        <taxon>Arundineae</taxon>
        <taxon>Arundo</taxon>
    </lineage>
</organism>